<comment type="catalytic activity">
    <reaction evidence="2">
        <text>Endonucleolytic cleavage of RNA, removing 5'-extranucleotides from tRNA precursor.</text>
        <dbReference type="EC" id="3.1.26.5"/>
    </reaction>
</comment>
<dbReference type="AlphaFoldDB" id="G0EDS7"/>
<dbReference type="Gene3D" id="3.30.70.3250">
    <property type="entry name" value="Ribonuclease P, Pop5 subunit"/>
    <property type="match status" value="1"/>
</dbReference>
<keyword evidence="2" id="KW-0963">Cytoplasm</keyword>
<keyword evidence="3" id="KW-1133">Transmembrane helix</keyword>
<dbReference type="eggNOG" id="arCOG01365">
    <property type="taxonomic scope" value="Archaea"/>
</dbReference>
<evidence type="ECO:0000256" key="1">
    <source>
        <dbReference type="ARBA" id="ARBA00022694"/>
    </source>
</evidence>
<keyword evidence="3" id="KW-0472">Membrane</keyword>
<dbReference type="STRING" id="694429.Pyrfu_0827"/>
<reference evidence="4 5" key="1">
    <citation type="journal article" date="2011" name="Stand. Genomic Sci.">
        <title>Complete genome sequence of the hyperthermophilic chemolithoautotroph Pyrolobus fumarii type strain (1A).</title>
        <authorList>
            <person name="Anderson I."/>
            <person name="Goker M."/>
            <person name="Nolan M."/>
            <person name="Lucas S."/>
            <person name="Hammon N."/>
            <person name="Deshpande S."/>
            <person name="Cheng J.F."/>
            <person name="Tapia R."/>
            <person name="Han C."/>
            <person name="Goodwin L."/>
            <person name="Pitluck S."/>
            <person name="Huntemann M."/>
            <person name="Liolios K."/>
            <person name="Ivanova N."/>
            <person name="Pagani I."/>
            <person name="Mavromatis K."/>
            <person name="Ovchinikova G."/>
            <person name="Pati A."/>
            <person name="Chen A."/>
            <person name="Palaniappan K."/>
            <person name="Land M."/>
            <person name="Hauser L."/>
            <person name="Brambilla E.M."/>
            <person name="Huber H."/>
            <person name="Yasawong M."/>
            <person name="Rohde M."/>
            <person name="Spring S."/>
            <person name="Abt B."/>
            <person name="Sikorski J."/>
            <person name="Wirth R."/>
            <person name="Detter J.C."/>
            <person name="Woyke T."/>
            <person name="Bristow J."/>
            <person name="Eisen J.A."/>
            <person name="Markowitz V."/>
            <person name="Hugenholtz P."/>
            <person name="Kyrpides N.C."/>
            <person name="Klenk H.P."/>
            <person name="Lapidus A."/>
        </authorList>
    </citation>
    <scope>NUCLEOTIDE SEQUENCE [LARGE SCALE GENOMIC DNA]</scope>
    <source>
        <strain evidence="5">DSM 11204 / 1A</strain>
    </source>
</reference>
<keyword evidence="3" id="KW-0812">Transmembrane</keyword>
<dbReference type="GO" id="GO:0005737">
    <property type="term" value="C:cytoplasm"/>
    <property type="evidence" value="ECO:0007669"/>
    <property type="project" value="UniProtKB-SubCell"/>
</dbReference>
<evidence type="ECO:0000256" key="2">
    <source>
        <dbReference type="HAMAP-Rule" id="MF_00755"/>
    </source>
</evidence>
<dbReference type="GO" id="GO:0001682">
    <property type="term" value="P:tRNA 5'-leader removal"/>
    <property type="evidence" value="ECO:0007669"/>
    <property type="project" value="UniProtKB-UniRule"/>
</dbReference>
<dbReference type="Proteomes" id="UP000001037">
    <property type="component" value="Chromosome"/>
</dbReference>
<keyword evidence="2" id="KW-0540">Nuclease</keyword>
<dbReference type="EMBL" id="CP002838">
    <property type="protein sequence ID" value="AEM38696.1"/>
    <property type="molecule type" value="Genomic_DNA"/>
</dbReference>
<evidence type="ECO:0000313" key="5">
    <source>
        <dbReference type="Proteomes" id="UP000001037"/>
    </source>
</evidence>
<dbReference type="HOGENOM" id="CLU_1431702_0_0_2"/>
<organism evidence="4 5">
    <name type="scientific">Pyrolobus fumarii (strain DSM 11204 / 1A)</name>
    <dbReference type="NCBI Taxonomy" id="694429"/>
    <lineage>
        <taxon>Archaea</taxon>
        <taxon>Thermoproteota</taxon>
        <taxon>Thermoprotei</taxon>
        <taxon>Desulfurococcales</taxon>
        <taxon>Pyrodictiaceae</taxon>
        <taxon>Pyrolobus</taxon>
    </lineage>
</organism>
<comment type="similarity">
    <text evidence="2">Belongs to the eukaryotic/archaeal RNase P protein component 2 family.</text>
</comment>
<dbReference type="HAMAP" id="MF_00755">
    <property type="entry name" value="RNase_P_2"/>
    <property type="match status" value="1"/>
</dbReference>
<keyword evidence="2" id="KW-0378">Hydrolase</keyword>
<dbReference type="InParanoid" id="G0EDS7"/>
<evidence type="ECO:0000313" key="4">
    <source>
        <dbReference type="EMBL" id="AEM38696.1"/>
    </source>
</evidence>
<dbReference type="GO" id="GO:0030677">
    <property type="term" value="C:ribonuclease P complex"/>
    <property type="evidence" value="ECO:0007669"/>
    <property type="project" value="UniProtKB-UniRule"/>
</dbReference>
<sequence>MATSTQVTLLVSLASLISAAIAIAALLIARNTSRSLARVERTTREAISRISKLEAIVAKTVQVIDDIEEARKLKRRRRRRYVAALILYEDRLPPDPRVVQTAIEEGLRRLGGELAVAEARPTIVYYDPVRGAVIIRTNHLAVNLVLAGLLLVNRIGGTRVHIVPLRTAGTIQSARRYLGILEKLPARAG</sequence>
<dbReference type="GeneID" id="11139298"/>
<comment type="subcellular location">
    <subcellularLocation>
        <location evidence="2">Cytoplasm</location>
    </subcellularLocation>
</comment>
<protein>
    <recommendedName>
        <fullName evidence="2">Ribonuclease P protein component 2</fullName>
        <shortName evidence="2">RNase P component 2</shortName>
        <ecNumber evidence="2">3.1.26.5</ecNumber>
    </recommendedName>
    <alternativeName>
        <fullName evidence="2">Pop5</fullName>
    </alternativeName>
</protein>
<dbReference type="InterPro" id="IPR038085">
    <property type="entry name" value="Rnp2-like_sf"/>
</dbReference>
<dbReference type="InterPro" id="IPR002759">
    <property type="entry name" value="Pop5/Rpp14/Rnp2-like"/>
</dbReference>
<accession>G0EDS7</accession>
<gene>
    <name evidence="2" type="primary">rnp2</name>
    <name evidence="4" type="ordered locus">Pyrfu_0827</name>
</gene>
<keyword evidence="2" id="KW-0255">Endonuclease</keyword>
<proteinExistence type="inferred from homology"/>
<dbReference type="SUPFAM" id="SSF160350">
    <property type="entry name" value="Rnp2-like"/>
    <property type="match status" value="1"/>
</dbReference>
<dbReference type="RefSeq" id="WP_014026373.1">
    <property type="nucleotide sequence ID" value="NC_015931.1"/>
</dbReference>
<comment type="function">
    <text evidence="2">Part of ribonuclease P, a protein complex that generates mature tRNA molecules by cleaving their 5'-ends.</text>
</comment>
<comment type="subunit">
    <text evidence="2">Consists of a catalytic RNA component and at least 4-5 protein subunits.</text>
</comment>
<feature type="transmembrane region" description="Helical" evidence="3">
    <location>
        <begin position="6"/>
        <end position="29"/>
    </location>
</feature>
<dbReference type="Pfam" id="PF01900">
    <property type="entry name" value="RNase_P_Rpp14"/>
    <property type="match status" value="1"/>
</dbReference>
<keyword evidence="5" id="KW-1185">Reference proteome</keyword>
<keyword evidence="1 2" id="KW-0819">tRNA processing</keyword>
<dbReference type="KEGG" id="pfm:Pyrfu_0827"/>
<dbReference type="EC" id="3.1.26.5" evidence="2"/>
<name>G0EDS7_PYRF1</name>
<dbReference type="GO" id="GO:0004526">
    <property type="term" value="F:ribonuclease P activity"/>
    <property type="evidence" value="ECO:0007669"/>
    <property type="project" value="UniProtKB-UniRule"/>
</dbReference>
<evidence type="ECO:0000256" key="3">
    <source>
        <dbReference type="SAM" id="Phobius"/>
    </source>
</evidence>